<keyword evidence="2" id="KW-0646">Protease inhibitor</keyword>
<evidence type="ECO:0000313" key="12">
    <source>
        <dbReference type="Proteomes" id="UP000694700"/>
    </source>
</evidence>
<dbReference type="InterPro" id="IPR002223">
    <property type="entry name" value="Kunitz_BPTI"/>
</dbReference>
<evidence type="ECO:0000259" key="10">
    <source>
        <dbReference type="PROSITE" id="PS50279"/>
    </source>
</evidence>
<keyword evidence="3" id="KW-0722">Serine protease inhibitor</keyword>
<dbReference type="PROSITE" id="PS50279">
    <property type="entry name" value="BPTI_KUNITZ_2"/>
    <property type="match status" value="1"/>
</dbReference>
<evidence type="ECO:0000256" key="3">
    <source>
        <dbReference type="ARBA" id="ARBA00022900"/>
    </source>
</evidence>
<dbReference type="PRINTS" id="PR00759">
    <property type="entry name" value="BASICPTASE"/>
</dbReference>
<dbReference type="InterPro" id="IPR050098">
    <property type="entry name" value="TFPI/VKTCI-like"/>
</dbReference>
<comment type="subcellular location">
    <subcellularLocation>
        <location evidence="1">Membrane</location>
        <topology evidence="1">Single-pass type I membrane protein</topology>
    </subcellularLocation>
</comment>
<evidence type="ECO:0000256" key="6">
    <source>
        <dbReference type="ARBA" id="ARBA00023157"/>
    </source>
</evidence>
<dbReference type="Ensembl" id="ENSCCRT00015070823.1">
    <property type="protein sequence ID" value="ENSCCRP00015068604.1"/>
    <property type="gene ID" value="ENSCCRG00015027876.1"/>
</dbReference>
<dbReference type="GO" id="GO:0005615">
    <property type="term" value="C:extracellular space"/>
    <property type="evidence" value="ECO:0007669"/>
    <property type="project" value="TreeGrafter"/>
</dbReference>
<reference evidence="11" key="1">
    <citation type="submission" date="2025-08" db="UniProtKB">
        <authorList>
            <consortium name="Ensembl"/>
        </authorList>
    </citation>
    <scope>IDENTIFICATION</scope>
</reference>
<proteinExistence type="predicted"/>
<name>A0A8C1WPU3_CYPCA</name>
<evidence type="ECO:0000256" key="8">
    <source>
        <dbReference type="ARBA" id="ARBA00031698"/>
    </source>
</evidence>
<keyword evidence="5" id="KW-0472">Membrane</keyword>
<dbReference type="AlphaFoldDB" id="A0A8C1WPU3"/>
<dbReference type="GO" id="GO:0004867">
    <property type="term" value="F:serine-type endopeptidase inhibitor activity"/>
    <property type="evidence" value="ECO:0007669"/>
    <property type="project" value="UniProtKB-KW"/>
</dbReference>
<dbReference type="GO" id="GO:0016020">
    <property type="term" value="C:membrane"/>
    <property type="evidence" value="ECO:0007669"/>
    <property type="project" value="UniProtKB-SubCell"/>
</dbReference>
<dbReference type="PROSITE" id="PS00280">
    <property type="entry name" value="BPTI_KUNITZ_1"/>
    <property type="match status" value="1"/>
</dbReference>
<dbReference type="Proteomes" id="UP000694700">
    <property type="component" value="Unplaced"/>
</dbReference>
<accession>A0A8C1WPU3</accession>
<sequence>RPPPPPPQKTGPCRAMLSRWYFVREEGRCAPFIYGGCGGNRNNFESEEYCLSVCSSVCK</sequence>
<dbReference type="InterPro" id="IPR036880">
    <property type="entry name" value="Kunitz_BPTI_sf"/>
</dbReference>
<dbReference type="SUPFAM" id="SSF57362">
    <property type="entry name" value="BPTI-like"/>
    <property type="match status" value="1"/>
</dbReference>
<evidence type="ECO:0000256" key="4">
    <source>
        <dbReference type="ARBA" id="ARBA00023087"/>
    </source>
</evidence>
<feature type="domain" description="BPTI/Kunitz inhibitor" evidence="10">
    <location>
        <begin position="7"/>
        <end position="54"/>
    </location>
</feature>
<evidence type="ECO:0000256" key="9">
    <source>
        <dbReference type="ARBA" id="ARBA00032275"/>
    </source>
</evidence>
<dbReference type="Gene3D" id="4.10.410.10">
    <property type="entry name" value="Pancreatic trypsin inhibitor Kunitz domain"/>
    <property type="match status" value="1"/>
</dbReference>
<evidence type="ECO:0000313" key="11">
    <source>
        <dbReference type="Ensembl" id="ENSCCRP00015068604.1"/>
    </source>
</evidence>
<evidence type="ECO:0000256" key="7">
    <source>
        <dbReference type="ARBA" id="ARBA00030489"/>
    </source>
</evidence>
<evidence type="ECO:0000256" key="5">
    <source>
        <dbReference type="ARBA" id="ARBA00023136"/>
    </source>
</evidence>
<dbReference type="FunFam" id="4.10.410.10:FF:000001">
    <property type="entry name" value="Amyloid beta A4 protein"/>
    <property type="match status" value="1"/>
</dbReference>
<dbReference type="PANTHER" id="PTHR10083">
    <property type="entry name" value="KUNITZ-TYPE PROTEASE INHIBITOR-RELATED"/>
    <property type="match status" value="1"/>
</dbReference>
<protein>
    <recommendedName>
        <fullName evidence="9">ABPP</fullName>
    </recommendedName>
    <alternativeName>
        <fullName evidence="8">Alzheimer disease amyloid A4 protein homolog</fullName>
    </alternativeName>
    <alternativeName>
        <fullName evidence="7">Amyloid precursor protein</fullName>
    </alternativeName>
</protein>
<dbReference type="SMART" id="SM00131">
    <property type="entry name" value="KU"/>
    <property type="match status" value="1"/>
</dbReference>
<dbReference type="PANTHER" id="PTHR10083:SF375">
    <property type="entry name" value="BPTI_KUNITZ INHIBITOR DOMAIN-CONTAINING PROTEIN"/>
    <property type="match status" value="1"/>
</dbReference>
<organism evidence="11 12">
    <name type="scientific">Cyprinus carpio</name>
    <name type="common">Common carp</name>
    <dbReference type="NCBI Taxonomy" id="7962"/>
    <lineage>
        <taxon>Eukaryota</taxon>
        <taxon>Metazoa</taxon>
        <taxon>Chordata</taxon>
        <taxon>Craniata</taxon>
        <taxon>Vertebrata</taxon>
        <taxon>Euteleostomi</taxon>
        <taxon>Actinopterygii</taxon>
        <taxon>Neopterygii</taxon>
        <taxon>Teleostei</taxon>
        <taxon>Ostariophysi</taxon>
        <taxon>Cypriniformes</taxon>
        <taxon>Cyprinidae</taxon>
        <taxon>Cyprininae</taxon>
        <taxon>Cyprinus</taxon>
    </lineage>
</organism>
<evidence type="ECO:0000256" key="1">
    <source>
        <dbReference type="ARBA" id="ARBA00004479"/>
    </source>
</evidence>
<keyword evidence="4" id="KW-0034">Amyloid</keyword>
<keyword evidence="6" id="KW-1015">Disulfide bond</keyword>
<evidence type="ECO:0000256" key="2">
    <source>
        <dbReference type="ARBA" id="ARBA00022690"/>
    </source>
</evidence>
<dbReference type="InterPro" id="IPR020901">
    <property type="entry name" value="Prtase_inh_Kunz-CS"/>
</dbReference>
<dbReference type="Pfam" id="PF00014">
    <property type="entry name" value="Kunitz_BPTI"/>
    <property type="match status" value="1"/>
</dbReference>